<reference evidence="1 2" key="1">
    <citation type="journal article" date="2016" name="BMC Genomics">
        <title>Genome sequencing and secondary metabolism of the postharvest pathogen Penicillium griseofulvum.</title>
        <authorList>
            <person name="Banani H."/>
            <person name="Marcet-Houben M."/>
            <person name="Ballester A.R."/>
            <person name="Abbruscato P."/>
            <person name="Gonzalez-Candelas L."/>
            <person name="Gabaldon T."/>
            <person name="Spadaro D."/>
        </authorList>
    </citation>
    <scope>NUCLEOTIDE SEQUENCE [LARGE SCALE GENOMIC DNA]</scope>
    <source>
        <strain evidence="1 2">PG3</strain>
    </source>
</reference>
<evidence type="ECO:0000313" key="1">
    <source>
        <dbReference type="EMBL" id="KXG48147.1"/>
    </source>
</evidence>
<dbReference type="AlphaFoldDB" id="A0A135LGN7"/>
<gene>
    <name evidence="1" type="ORF">PGRI_020170</name>
</gene>
<name>A0A135LGN7_PENPA</name>
<dbReference type="OMA" id="DCTCDSP"/>
<comment type="caution">
    <text evidence="1">The sequence shown here is derived from an EMBL/GenBank/DDBJ whole genome shotgun (WGS) entry which is preliminary data.</text>
</comment>
<dbReference type="OrthoDB" id="4342394at2759"/>
<keyword evidence="2" id="KW-1185">Reference proteome</keyword>
<proteinExistence type="predicted"/>
<dbReference type="EMBL" id="LHQR01000065">
    <property type="protein sequence ID" value="KXG48147.1"/>
    <property type="molecule type" value="Genomic_DNA"/>
</dbReference>
<dbReference type="Proteomes" id="UP000070168">
    <property type="component" value="Unassembled WGS sequence"/>
</dbReference>
<sequence>MSELFFEDQESKTVPYYHDRPPQYDSCQSSQDVLTTVIENERTCRILIQRLNSLGTEMADVAENSDKPTDSDHLLRAELLLEMSRLFAEGSHISRELADIYKERPGPNSELYVAMSRLTFSEFDRTYASLRRNANRQIQDELGQDHTDRTDCSESEFEYNSQCTSEMNEREGTGDLTHDPPCSCDRFLELSAKVDEIHDKLGQSLQSHETANVSETIHDTPAKRPRSFWRRIMKHPL</sequence>
<evidence type="ECO:0000313" key="2">
    <source>
        <dbReference type="Proteomes" id="UP000070168"/>
    </source>
</evidence>
<dbReference type="GeneID" id="63705030"/>
<accession>A0A135LGN7</accession>
<dbReference type="RefSeq" id="XP_040646683.1">
    <property type="nucleotide sequence ID" value="XM_040789730.1"/>
</dbReference>
<protein>
    <submittedName>
        <fullName evidence="1">Uncharacterized protein</fullName>
    </submittedName>
</protein>
<organism evidence="1 2">
    <name type="scientific">Penicillium patulum</name>
    <name type="common">Penicillium griseofulvum</name>
    <dbReference type="NCBI Taxonomy" id="5078"/>
    <lineage>
        <taxon>Eukaryota</taxon>
        <taxon>Fungi</taxon>
        <taxon>Dikarya</taxon>
        <taxon>Ascomycota</taxon>
        <taxon>Pezizomycotina</taxon>
        <taxon>Eurotiomycetes</taxon>
        <taxon>Eurotiomycetidae</taxon>
        <taxon>Eurotiales</taxon>
        <taxon>Aspergillaceae</taxon>
        <taxon>Penicillium</taxon>
    </lineage>
</organism>